<proteinExistence type="inferred from homology"/>
<keyword evidence="8" id="KW-1185">Reference proteome</keyword>
<comment type="subcellular location">
    <subcellularLocation>
        <location evidence="1">Cell outer membrane</location>
    </subcellularLocation>
</comment>
<organism evidence="7 8">
    <name type="scientific">Roseateles oligotrophus</name>
    <dbReference type="NCBI Taxonomy" id="1769250"/>
    <lineage>
        <taxon>Bacteria</taxon>
        <taxon>Pseudomonadati</taxon>
        <taxon>Pseudomonadota</taxon>
        <taxon>Betaproteobacteria</taxon>
        <taxon>Burkholderiales</taxon>
        <taxon>Sphaerotilaceae</taxon>
        <taxon>Roseateles</taxon>
    </lineage>
</organism>
<evidence type="ECO:0000256" key="6">
    <source>
        <dbReference type="SAM" id="SignalP"/>
    </source>
</evidence>
<dbReference type="RefSeq" id="WP_263571593.1">
    <property type="nucleotide sequence ID" value="NZ_JAJIRN010000005.1"/>
</dbReference>
<gene>
    <name evidence="7" type="ORF">LNV07_13050</name>
</gene>
<reference evidence="7 8" key="1">
    <citation type="submission" date="2021-11" db="EMBL/GenBank/DDBJ databases">
        <authorList>
            <person name="Liang Q."/>
            <person name="Mou H."/>
            <person name="Liu Z."/>
        </authorList>
    </citation>
    <scope>NUCLEOTIDE SEQUENCE [LARGE SCALE GENOMIC DNA]</scope>
    <source>
        <strain evidence="7 8">CHU3</strain>
    </source>
</reference>
<evidence type="ECO:0000256" key="1">
    <source>
        <dbReference type="ARBA" id="ARBA00004442"/>
    </source>
</evidence>
<evidence type="ECO:0000256" key="5">
    <source>
        <dbReference type="ARBA" id="ARBA00023237"/>
    </source>
</evidence>
<name>A0ABT2YG60_9BURK</name>
<dbReference type="EMBL" id="JAJIRN010000005">
    <property type="protein sequence ID" value="MCV2369009.1"/>
    <property type="molecule type" value="Genomic_DNA"/>
</dbReference>
<dbReference type="Proteomes" id="UP001209701">
    <property type="component" value="Unassembled WGS sequence"/>
</dbReference>
<evidence type="ECO:0000256" key="3">
    <source>
        <dbReference type="ARBA" id="ARBA00022729"/>
    </source>
</evidence>
<evidence type="ECO:0000256" key="4">
    <source>
        <dbReference type="ARBA" id="ARBA00023136"/>
    </source>
</evidence>
<comment type="caution">
    <text evidence="7">The sequence shown here is derived from an EMBL/GenBank/DDBJ whole genome shotgun (WGS) entry which is preliminary data.</text>
</comment>
<protein>
    <submittedName>
        <fullName evidence="7">MipA/OmpV family protein</fullName>
    </submittedName>
</protein>
<dbReference type="PANTHER" id="PTHR38776:SF1">
    <property type="entry name" value="MLTA-INTERACTING PROTEIN-RELATED"/>
    <property type="match status" value="1"/>
</dbReference>
<keyword evidence="5" id="KW-0998">Cell outer membrane</keyword>
<comment type="similarity">
    <text evidence="2">Belongs to the MipA/OmpV family.</text>
</comment>
<keyword evidence="4" id="KW-0472">Membrane</keyword>
<evidence type="ECO:0000313" key="7">
    <source>
        <dbReference type="EMBL" id="MCV2369009.1"/>
    </source>
</evidence>
<feature type="signal peptide" evidence="6">
    <location>
        <begin position="1"/>
        <end position="22"/>
    </location>
</feature>
<dbReference type="Pfam" id="PF06629">
    <property type="entry name" value="MipA"/>
    <property type="match status" value="1"/>
</dbReference>
<evidence type="ECO:0000256" key="2">
    <source>
        <dbReference type="ARBA" id="ARBA00005722"/>
    </source>
</evidence>
<dbReference type="InterPro" id="IPR010583">
    <property type="entry name" value="MipA"/>
</dbReference>
<keyword evidence="3 6" id="KW-0732">Signal</keyword>
<evidence type="ECO:0000313" key="8">
    <source>
        <dbReference type="Proteomes" id="UP001209701"/>
    </source>
</evidence>
<accession>A0ABT2YG60</accession>
<dbReference type="PANTHER" id="PTHR38776">
    <property type="entry name" value="MLTA-INTERACTING PROTEIN-RELATED"/>
    <property type="match status" value="1"/>
</dbReference>
<feature type="chain" id="PRO_5046508231" evidence="6">
    <location>
        <begin position="23"/>
        <end position="301"/>
    </location>
</feature>
<sequence>MRPNPVFSILALLLCAGSNAAAQDQPQDPVEALLKQPVKALLTVFELGAPHAELRDQDFRYLLGATLQQGPEYWGAKQYKLGLKPVWAMRWGKWRFSSSGGAALMGFGQEAIGPGAGASRDLFDNDRLRLGLGLRLDGGRGRSDEGVTAGLPEVRRTLRGRAYSSYALLPGWHLSGALSLDLAGRAGGAIANLDLSHVLYRNANSELLAGIGLSAGDSRYMRSYFGVPAGSPGAARLRQSFEPAAGLRDVNFKLGYTYAFSRHWMGFAGVGVSRLLGPAAASPITQQTLDHNAGLSLAYRN</sequence>